<evidence type="ECO:0000313" key="2">
    <source>
        <dbReference type="Proteomes" id="UP000821866"/>
    </source>
</evidence>
<reference evidence="1" key="1">
    <citation type="journal article" date="2020" name="Cell">
        <title>Large-Scale Comparative Analyses of Tick Genomes Elucidate Their Genetic Diversity and Vector Capacities.</title>
        <authorList>
            <consortium name="Tick Genome and Microbiome Consortium (TIGMIC)"/>
            <person name="Jia N."/>
            <person name="Wang J."/>
            <person name="Shi W."/>
            <person name="Du L."/>
            <person name="Sun Y."/>
            <person name="Zhan W."/>
            <person name="Jiang J.F."/>
            <person name="Wang Q."/>
            <person name="Zhang B."/>
            <person name="Ji P."/>
            <person name="Bell-Sakyi L."/>
            <person name="Cui X.M."/>
            <person name="Yuan T.T."/>
            <person name="Jiang B.G."/>
            <person name="Yang W.F."/>
            <person name="Lam T.T."/>
            <person name="Chang Q.C."/>
            <person name="Ding S.J."/>
            <person name="Wang X.J."/>
            <person name="Zhu J.G."/>
            <person name="Ruan X.D."/>
            <person name="Zhao L."/>
            <person name="Wei J.T."/>
            <person name="Ye R.Z."/>
            <person name="Que T.C."/>
            <person name="Du C.H."/>
            <person name="Zhou Y.H."/>
            <person name="Cheng J.X."/>
            <person name="Dai P.F."/>
            <person name="Guo W.B."/>
            <person name="Han X.H."/>
            <person name="Huang E.J."/>
            <person name="Li L.F."/>
            <person name="Wei W."/>
            <person name="Gao Y.C."/>
            <person name="Liu J.Z."/>
            <person name="Shao H.Z."/>
            <person name="Wang X."/>
            <person name="Wang C.C."/>
            <person name="Yang T.C."/>
            <person name="Huo Q.B."/>
            <person name="Li W."/>
            <person name="Chen H.Y."/>
            <person name="Chen S.E."/>
            <person name="Zhou L.G."/>
            <person name="Ni X.B."/>
            <person name="Tian J.H."/>
            <person name="Sheng Y."/>
            <person name="Liu T."/>
            <person name="Pan Y.S."/>
            <person name="Xia L.Y."/>
            <person name="Li J."/>
            <person name="Zhao F."/>
            <person name="Cao W.C."/>
        </authorList>
    </citation>
    <scope>NUCLEOTIDE SEQUENCE</scope>
    <source>
        <strain evidence="1">Rmic-2018</strain>
    </source>
</reference>
<dbReference type="EMBL" id="JABSTU010000007">
    <property type="protein sequence ID" value="KAH8025137.1"/>
    <property type="molecule type" value="Genomic_DNA"/>
</dbReference>
<reference evidence="1" key="2">
    <citation type="submission" date="2021-09" db="EMBL/GenBank/DDBJ databases">
        <authorList>
            <person name="Jia N."/>
            <person name="Wang J."/>
            <person name="Shi W."/>
            <person name="Du L."/>
            <person name="Sun Y."/>
            <person name="Zhan W."/>
            <person name="Jiang J."/>
            <person name="Wang Q."/>
            <person name="Zhang B."/>
            <person name="Ji P."/>
            <person name="Sakyi L.B."/>
            <person name="Cui X."/>
            <person name="Yuan T."/>
            <person name="Jiang B."/>
            <person name="Yang W."/>
            <person name="Lam T.T.-Y."/>
            <person name="Chang Q."/>
            <person name="Ding S."/>
            <person name="Wang X."/>
            <person name="Zhu J."/>
            <person name="Ruan X."/>
            <person name="Zhao L."/>
            <person name="Wei J."/>
            <person name="Que T."/>
            <person name="Du C."/>
            <person name="Cheng J."/>
            <person name="Dai P."/>
            <person name="Han X."/>
            <person name="Huang E."/>
            <person name="Gao Y."/>
            <person name="Liu J."/>
            <person name="Shao H."/>
            <person name="Ye R."/>
            <person name="Li L."/>
            <person name="Wei W."/>
            <person name="Wang X."/>
            <person name="Wang C."/>
            <person name="Huo Q."/>
            <person name="Li W."/>
            <person name="Guo W."/>
            <person name="Chen H."/>
            <person name="Chen S."/>
            <person name="Zhou L."/>
            <person name="Zhou L."/>
            <person name="Ni X."/>
            <person name="Tian J."/>
            <person name="Zhou Y."/>
            <person name="Sheng Y."/>
            <person name="Liu T."/>
            <person name="Pan Y."/>
            <person name="Xia L."/>
            <person name="Li J."/>
            <person name="Zhao F."/>
            <person name="Cao W."/>
        </authorList>
    </citation>
    <scope>NUCLEOTIDE SEQUENCE</scope>
    <source>
        <strain evidence="1">Rmic-2018</strain>
        <tissue evidence="1">Larvae</tissue>
    </source>
</reference>
<evidence type="ECO:0000313" key="1">
    <source>
        <dbReference type="EMBL" id="KAH8025137.1"/>
    </source>
</evidence>
<proteinExistence type="predicted"/>
<name>A0A9J6DT03_RHIMP</name>
<organism evidence="1 2">
    <name type="scientific">Rhipicephalus microplus</name>
    <name type="common">Cattle tick</name>
    <name type="synonym">Boophilus microplus</name>
    <dbReference type="NCBI Taxonomy" id="6941"/>
    <lineage>
        <taxon>Eukaryota</taxon>
        <taxon>Metazoa</taxon>
        <taxon>Ecdysozoa</taxon>
        <taxon>Arthropoda</taxon>
        <taxon>Chelicerata</taxon>
        <taxon>Arachnida</taxon>
        <taxon>Acari</taxon>
        <taxon>Parasitiformes</taxon>
        <taxon>Ixodida</taxon>
        <taxon>Ixodoidea</taxon>
        <taxon>Ixodidae</taxon>
        <taxon>Rhipicephalinae</taxon>
        <taxon>Rhipicephalus</taxon>
        <taxon>Boophilus</taxon>
    </lineage>
</organism>
<gene>
    <name evidence="1" type="ORF">HPB51_003979</name>
</gene>
<dbReference type="AlphaFoldDB" id="A0A9J6DT03"/>
<sequence>MRCSRKTPVIYRKDFLSNVVLAVKEEEPLALDVRYMARTEAERQINGSFTVDVSTETLLVPALYLTADYLHPGTNEPVLDYSTTGVRILLEWAHMRLYQRPTSPEVAAYKQCVLEAVEEYAAGNVSNSSLRELMFLPWALDLALAAALYRPHDRLLQPLEKKLRAQLFFKRFCETFCGDAEGAKVCAYVALRSRDFADAFGCPNTLYVPC</sequence>
<dbReference type="Proteomes" id="UP000821866">
    <property type="component" value="Unassembled WGS sequence"/>
</dbReference>
<accession>A0A9J6DT03</accession>
<keyword evidence="2" id="KW-1185">Reference proteome</keyword>
<protein>
    <submittedName>
        <fullName evidence="1">Uncharacterized protein</fullName>
    </submittedName>
</protein>
<comment type="caution">
    <text evidence="1">The sequence shown here is derived from an EMBL/GenBank/DDBJ whole genome shotgun (WGS) entry which is preliminary data.</text>
</comment>